<dbReference type="GO" id="GO:0048731">
    <property type="term" value="P:system development"/>
    <property type="evidence" value="ECO:0007669"/>
    <property type="project" value="UniProtKB-ARBA"/>
</dbReference>
<protein>
    <recommendedName>
        <fullName evidence="9">TRAF3-interacting protein 1</fullName>
    </recommendedName>
</protein>
<evidence type="ECO:0000313" key="12">
    <source>
        <dbReference type="EMBL" id="CCC54058.1"/>
    </source>
</evidence>
<evidence type="ECO:0000256" key="6">
    <source>
        <dbReference type="ARBA" id="ARBA00023212"/>
    </source>
</evidence>
<evidence type="ECO:0000259" key="11">
    <source>
        <dbReference type="Pfam" id="PF10243"/>
    </source>
</evidence>
<dbReference type="VEuPathDB" id="TriTrypDB:TvY486_1115420"/>
<dbReference type="GO" id="GO:0030992">
    <property type="term" value="C:intraciliary transport particle B"/>
    <property type="evidence" value="ECO:0007669"/>
    <property type="project" value="TreeGrafter"/>
</dbReference>
<accession>G0U8X6</accession>
<sequence>MSDSAVDFWTPTVQAFAPLQLSGPELTEKLLKRPPFRFIHDIITSINTRFAAYDHIFSPEQLDATKLDTKEKKAEYLTTLVGYVESLLGQKVDVNVKKILSGSEPERTNAFLQCVAFAVGYAQQDKAKKQAQEQKKQGDATGASSSSAGAAGTATEGTAPAKKTTPNPEKEQMKKKVLQQASDFHAKVSGYGFVSLDEESSVKELGKRLVKIYQEMNNEPTTTQPPTFSVDALETAIKRQMESIQQLETLQEENSEVLENIITLLA</sequence>
<evidence type="ECO:0000256" key="3">
    <source>
        <dbReference type="ARBA" id="ARBA00022490"/>
    </source>
</evidence>
<evidence type="ECO:0000256" key="7">
    <source>
        <dbReference type="ARBA" id="ARBA00023273"/>
    </source>
</evidence>
<dbReference type="GO" id="GO:0005930">
    <property type="term" value="C:axoneme"/>
    <property type="evidence" value="ECO:0007669"/>
    <property type="project" value="UniProtKB-SubCell"/>
</dbReference>
<dbReference type="InterPro" id="IPR018799">
    <property type="entry name" value="TRAF3IP1"/>
</dbReference>
<feature type="domain" description="TRAF3-interacting protein 1 N-terminal" evidence="11">
    <location>
        <begin position="9"/>
        <end position="116"/>
    </location>
</feature>
<keyword evidence="5" id="KW-0175">Coiled coil</keyword>
<keyword evidence="7" id="KW-0966">Cell projection</keyword>
<dbReference type="GO" id="GO:0036064">
    <property type="term" value="C:ciliary basal body"/>
    <property type="evidence" value="ECO:0007669"/>
    <property type="project" value="TreeGrafter"/>
</dbReference>
<evidence type="ECO:0000256" key="4">
    <source>
        <dbReference type="ARBA" id="ARBA00022794"/>
    </source>
</evidence>
<keyword evidence="4" id="KW-0970">Cilium biogenesis/degradation</keyword>
<evidence type="ECO:0000256" key="2">
    <source>
        <dbReference type="ARBA" id="ARBA00004430"/>
    </source>
</evidence>
<dbReference type="PANTHER" id="PTHR31363:SF1">
    <property type="entry name" value="TRAF3-INTERACTING PROTEIN 1 N-TERMINAL DOMAIN-CONTAINING PROTEIN"/>
    <property type="match status" value="1"/>
</dbReference>
<dbReference type="GO" id="GO:0070507">
    <property type="term" value="P:regulation of microtubule cytoskeleton organization"/>
    <property type="evidence" value="ECO:0007669"/>
    <property type="project" value="TreeGrafter"/>
</dbReference>
<dbReference type="Gene3D" id="1.10.418.50">
    <property type="entry name" value="Microtubule-binding protein MIP-T3"/>
    <property type="match status" value="1"/>
</dbReference>
<dbReference type="Pfam" id="PF10243">
    <property type="entry name" value="MIP-T3"/>
    <property type="match status" value="1"/>
</dbReference>
<dbReference type="OMA" id="IVRMWNE"/>
<evidence type="ECO:0000256" key="10">
    <source>
        <dbReference type="SAM" id="MobiDB-lite"/>
    </source>
</evidence>
<gene>
    <name evidence="12" type="ORF">TVY486_1115420</name>
</gene>
<feature type="compositionally biased region" description="Low complexity" evidence="10">
    <location>
        <begin position="140"/>
        <end position="159"/>
    </location>
</feature>
<dbReference type="GO" id="GO:0048513">
    <property type="term" value="P:animal organ development"/>
    <property type="evidence" value="ECO:0007669"/>
    <property type="project" value="UniProtKB-ARBA"/>
</dbReference>
<feature type="region of interest" description="Disordered" evidence="10">
    <location>
        <begin position="130"/>
        <end position="178"/>
    </location>
</feature>
<evidence type="ECO:0000256" key="5">
    <source>
        <dbReference type="ARBA" id="ARBA00023054"/>
    </source>
</evidence>
<organism evidence="12">
    <name type="scientific">Trypanosoma vivax (strain Y486)</name>
    <dbReference type="NCBI Taxonomy" id="1055687"/>
    <lineage>
        <taxon>Eukaryota</taxon>
        <taxon>Discoba</taxon>
        <taxon>Euglenozoa</taxon>
        <taxon>Kinetoplastea</taxon>
        <taxon>Metakinetoplastina</taxon>
        <taxon>Trypanosomatida</taxon>
        <taxon>Trypanosomatidae</taxon>
        <taxon>Trypanosoma</taxon>
        <taxon>Duttonella</taxon>
    </lineage>
</organism>
<dbReference type="PANTHER" id="PTHR31363">
    <property type="entry name" value="TRAF3-INTERACTING PROTEIN 1"/>
    <property type="match status" value="1"/>
</dbReference>
<keyword evidence="3" id="KW-0963">Cytoplasm</keyword>
<name>G0U8X6_TRYVY</name>
<dbReference type="AlphaFoldDB" id="G0U8X6"/>
<comment type="subcellular location">
    <subcellularLocation>
        <location evidence="2">Cytoplasm</location>
        <location evidence="2">Cytoskeleton</location>
        <location evidence="2">Cilium axoneme</location>
    </subcellularLocation>
    <subcellularLocation>
        <location evidence="1">Cytoplasm</location>
        <location evidence="1">Cytoskeleton</location>
        <location evidence="1">Cilium basal body</location>
    </subcellularLocation>
</comment>
<dbReference type="FunFam" id="1.10.418.50:FF:000001">
    <property type="entry name" value="TRAF3-interacting protein 1 isoform X1"/>
    <property type="match status" value="1"/>
</dbReference>
<comment type="similarity">
    <text evidence="8">Belongs to the TRAF3IP1 family.</text>
</comment>
<dbReference type="GO" id="GO:0008017">
    <property type="term" value="F:microtubule binding"/>
    <property type="evidence" value="ECO:0007669"/>
    <property type="project" value="InterPro"/>
</dbReference>
<dbReference type="EMBL" id="HE573027">
    <property type="protein sequence ID" value="CCC54058.1"/>
    <property type="molecule type" value="Genomic_DNA"/>
</dbReference>
<evidence type="ECO:0000256" key="1">
    <source>
        <dbReference type="ARBA" id="ARBA00004120"/>
    </source>
</evidence>
<dbReference type="InterPro" id="IPR040468">
    <property type="entry name" value="TRAF3IP1_N"/>
</dbReference>
<proteinExistence type="inferred from homology"/>
<dbReference type="InterPro" id="IPR042576">
    <property type="entry name" value="TRAF3IP1_N_sf"/>
</dbReference>
<evidence type="ECO:0000256" key="9">
    <source>
        <dbReference type="ARBA" id="ARBA00070492"/>
    </source>
</evidence>
<keyword evidence="6" id="KW-0206">Cytoskeleton</keyword>
<evidence type="ECO:0000256" key="8">
    <source>
        <dbReference type="ARBA" id="ARBA00043971"/>
    </source>
</evidence>
<dbReference type="GO" id="GO:0042073">
    <property type="term" value="P:intraciliary transport"/>
    <property type="evidence" value="ECO:0007669"/>
    <property type="project" value="TreeGrafter"/>
</dbReference>
<reference evidence="12" key="1">
    <citation type="journal article" date="2012" name="Proc. Natl. Acad. Sci. U.S.A.">
        <title>Antigenic diversity is generated by distinct evolutionary mechanisms in African trypanosome species.</title>
        <authorList>
            <person name="Jackson A.P."/>
            <person name="Berry A."/>
            <person name="Aslett M."/>
            <person name="Allison H.C."/>
            <person name="Burton P."/>
            <person name="Vavrova-Anderson J."/>
            <person name="Brown R."/>
            <person name="Browne H."/>
            <person name="Corton N."/>
            <person name="Hauser H."/>
            <person name="Gamble J."/>
            <person name="Gilderthorp R."/>
            <person name="Marcello L."/>
            <person name="McQuillan J."/>
            <person name="Otto T.D."/>
            <person name="Quail M.A."/>
            <person name="Sanders M.J."/>
            <person name="van Tonder A."/>
            <person name="Ginger M.L."/>
            <person name="Field M.C."/>
            <person name="Barry J.D."/>
            <person name="Hertz-Fowler C."/>
            <person name="Berriman M."/>
        </authorList>
    </citation>
    <scope>NUCLEOTIDE SEQUENCE</scope>
    <source>
        <strain evidence="12">Y486</strain>
    </source>
</reference>
<dbReference type="GO" id="GO:0060271">
    <property type="term" value="P:cilium assembly"/>
    <property type="evidence" value="ECO:0007669"/>
    <property type="project" value="TreeGrafter"/>
</dbReference>